<keyword evidence="3 6" id="KW-0731">Sigma factor</keyword>
<dbReference type="InterPro" id="IPR007627">
    <property type="entry name" value="RNA_pol_sigma70_r2"/>
</dbReference>
<dbReference type="InterPro" id="IPR000838">
    <property type="entry name" value="RNA_pol_sigma70_ECF_CS"/>
</dbReference>
<dbReference type="PANTHER" id="PTHR43133:SF59">
    <property type="entry name" value="ECF RNA POLYMERASE SIGMA FACTOR SIGR"/>
    <property type="match status" value="1"/>
</dbReference>
<dbReference type="InterPro" id="IPR013249">
    <property type="entry name" value="RNA_pol_sigma70_r4_t2"/>
</dbReference>
<comment type="similarity">
    <text evidence="1 6">Belongs to the sigma-70 factor family. ECF subfamily.</text>
</comment>
<dbReference type="Pfam" id="PF08281">
    <property type="entry name" value="Sigma70_r4_2"/>
    <property type="match status" value="1"/>
</dbReference>
<evidence type="ECO:0000256" key="2">
    <source>
        <dbReference type="ARBA" id="ARBA00023015"/>
    </source>
</evidence>
<keyword evidence="5 6" id="KW-0804">Transcription</keyword>
<feature type="domain" description="RNA polymerase sigma factor 70 region 4 type 2" evidence="8">
    <location>
        <begin position="146"/>
        <end position="196"/>
    </location>
</feature>
<dbReference type="Proteomes" id="UP000199707">
    <property type="component" value="Unassembled WGS sequence"/>
</dbReference>
<protein>
    <recommendedName>
        <fullName evidence="6">RNA polymerase sigma factor</fullName>
    </recommendedName>
</protein>
<dbReference type="InterPro" id="IPR014284">
    <property type="entry name" value="RNA_pol_sigma-70_dom"/>
</dbReference>
<dbReference type="Pfam" id="PF04542">
    <property type="entry name" value="Sigma70_r2"/>
    <property type="match status" value="1"/>
</dbReference>
<dbReference type="STRING" id="1502745.SAMN02799620_03083"/>
<dbReference type="SUPFAM" id="SSF88659">
    <property type="entry name" value="Sigma3 and sigma4 domains of RNA polymerase sigma factors"/>
    <property type="match status" value="1"/>
</dbReference>
<dbReference type="Gene3D" id="1.10.1740.10">
    <property type="match status" value="1"/>
</dbReference>
<evidence type="ECO:0000313" key="10">
    <source>
        <dbReference type="Proteomes" id="UP000199707"/>
    </source>
</evidence>
<evidence type="ECO:0000256" key="3">
    <source>
        <dbReference type="ARBA" id="ARBA00023082"/>
    </source>
</evidence>
<reference evidence="10" key="1">
    <citation type="submission" date="2016-10" db="EMBL/GenBank/DDBJ databases">
        <authorList>
            <person name="Varghese N."/>
            <person name="Submissions S."/>
        </authorList>
    </citation>
    <scope>NUCLEOTIDE SEQUENCE [LARGE SCALE GENOMIC DNA]</scope>
    <source>
        <strain evidence="10">UNC267MFSha1.1M11</strain>
    </source>
</reference>
<dbReference type="GO" id="GO:0006950">
    <property type="term" value="P:response to stress"/>
    <property type="evidence" value="ECO:0007669"/>
    <property type="project" value="UniProtKB-ARBA"/>
</dbReference>
<dbReference type="GO" id="GO:0003677">
    <property type="term" value="F:DNA binding"/>
    <property type="evidence" value="ECO:0007669"/>
    <property type="project" value="UniProtKB-KW"/>
</dbReference>
<sequence>MESRLTPRKSDMTLTCVSDAPDEQESDTELAARFTRETQPLFDVLHRGARRLTRTEADAEDLLQDTLLHAYTGFRKFRAGTNLKAWLFRIMYNRWVSNHRGKQRRPAEVAVEEITDRDLARAATHQSGGLRSAEAEVLSTVADPEVTDALAELPDGFTEAMFYAYVEGYTYAETAAIMDIPMGTVMSRVSRGRQRLRTSLAPLERRIA</sequence>
<dbReference type="AlphaFoldDB" id="A0A1G4WF94"/>
<dbReference type="InterPro" id="IPR039425">
    <property type="entry name" value="RNA_pol_sigma-70-like"/>
</dbReference>
<name>A0A1G4WF94_9MYCO</name>
<proteinExistence type="inferred from homology"/>
<keyword evidence="4 6" id="KW-0238">DNA-binding</keyword>
<dbReference type="InterPro" id="IPR013325">
    <property type="entry name" value="RNA_pol_sigma_r2"/>
</dbReference>
<dbReference type="GO" id="GO:0006352">
    <property type="term" value="P:DNA-templated transcription initiation"/>
    <property type="evidence" value="ECO:0007669"/>
    <property type="project" value="InterPro"/>
</dbReference>
<dbReference type="PANTHER" id="PTHR43133">
    <property type="entry name" value="RNA POLYMERASE ECF-TYPE SIGMA FACTO"/>
    <property type="match status" value="1"/>
</dbReference>
<dbReference type="PROSITE" id="PS01063">
    <property type="entry name" value="SIGMA70_ECF"/>
    <property type="match status" value="1"/>
</dbReference>
<accession>A0A1G4WF94</accession>
<organism evidence="9 10">
    <name type="scientific">Mycolicibacterium fluoranthenivorans</name>
    <dbReference type="NCBI Taxonomy" id="258505"/>
    <lineage>
        <taxon>Bacteria</taxon>
        <taxon>Bacillati</taxon>
        <taxon>Actinomycetota</taxon>
        <taxon>Actinomycetes</taxon>
        <taxon>Mycobacteriales</taxon>
        <taxon>Mycobacteriaceae</taxon>
        <taxon>Mycolicibacterium</taxon>
    </lineage>
</organism>
<dbReference type="InterPro" id="IPR036388">
    <property type="entry name" value="WH-like_DNA-bd_sf"/>
</dbReference>
<evidence type="ECO:0000256" key="6">
    <source>
        <dbReference type="RuleBase" id="RU000716"/>
    </source>
</evidence>
<evidence type="ECO:0000256" key="5">
    <source>
        <dbReference type="ARBA" id="ARBA00023163"/>
    </source>
</evidence>
<dbReference type="SUPFAM" id="SSF88946">
    <property type="entry name" value="Sigma2 domain of RNA polymerase sigma factors"/>
    <property type="match status" value="1"/>
</dbReference>
<feature type="domain" description="RNA polymerase sigma-70 region 2" evidence="7">
    <location>
        <begin position="45"/>
        <end position="105"/>
    </location>
</feature>
<dbReference type="InterPro" id="IPR013324">
    <property type="entry name" value="RNA_pol_sigma_r3/r4-like"/>
</dbReference>
<evidence type="ECO:0000259" key="7">
    <source>
        <dbReference type="Pfam" id="PF04542"/>
    </source>
</evidence>
<keyword evidence="2 6" id="KW-0805">Transcription regulation</keyword>
<evidence type="ECO:0000256" key="4">
    <source>
        <dbReference type="ARBA" id="ARBA00023125"/>
    </source>
</evidence>
<dbReference type="EMBL" id="FMUB01000006">
    <property type="protein sequence ID" value="SCX21782.1"/>
    <property type="molecule type" value="Genomic_DNA"/>
</dbReference>
<dbReference type="NCBIfam" id="TIGR02937">
    <property type="entry name" value="sigma70-ECF"/>
    <property type="match status" value="1"/>
</dbReference>
<dbReference type="GO" id="GO:0016987">
    <property type="term" value="F:sigma factor activity"/>
    <property type="evidence" value="ECO:0007669"/>
    <property type="project" value="UniProtKB-KW"/>
</dbReference>
<dbReference type="Gene3D" id="1.10.10.10">
    <property type="entry name" value="Winged helix-like DNA-binding domain superfamily/Winged helix DNA-binding domain"/>
    <property type="match status" value="1"/>
</dbReference>
<evidence type="ECO:0000256" key="1">
    <source>
        <dbReference type="ARBA" id="ARBA00010641"/>
    </source>
</evidence>
<evidence type="ECO:0000313" key="9">
    <source>
        <dbReference type="EMBL" id="SCX21782.1"/>
    </source>
</evidence>
<gene>
    <name evidence="9" type="ORF">SAMN02799620_03083</name>
</gene>
<evidence type="ECO:0000259" key="8">
    <source>
        <dbReference type="Pfam" id="PF08281"/>
    </source>
</evidence>
<dbReference type="CDD" id="cd06171">
    <property type="entry name" value="Sigma70_r4"/>
    <property type="match status" value="1"/>
</dbReference>